<evidence type="ECO:0000313" key="3">
    <source>
        <dbReference type="EMBL" id="KDO27772.1"/>
    </source>
</evidence>
<feature type="region of interest" description="Disordered" evidence="1">
    <location>
        <begin position="137"/>
        <end position="157"/>
    </location>
</feature>
<keyword evidence="2" id="KW-1133">Transmembrane helix</keyword>
<accession>A0A067CLU3</accession>
<dbReference type="OrthoDB" id="10589118at2759"/>
<feature type="transmembrane region" description="Helical" evidence="2">
    <location>
        <begin position="21"/>
        <end position="41"/>
    </location>
</feature>
<dbReference type="AlphaFoldDB" id="A0A067CLU3"/>
<reference evidence="3 4" key="1">
    <citation type="journal article" date="2013" name="PLoS Genet.">
        <title>Distinctive expansion of potential virulence genes in the genome of the oomycete fish pathogen Saprolegnia parasitica.</title>
        <authorList>
            <person name="Jiang R.H."/>
            <person name="de Bruijn I."/>
            <person name="Haas B.J."/>
            <person name="Belmonte R."/>
            <person name="Lobach L."/>
            <person name="Christie J."/>
            <person name="van den Ackerveken G."/>
            <person name="Bottin A."/>
            <person name="Bulone V."/>
            <person name="Diaz-Moreno S.M."/>
            <person name="Dumas B."/>
            <person name="Fan L."/>
            <person name="Gaulin E."/>
            <person name="Govers F."/>
            <person name="Grenville-Briggs L.J."/>
            <person name="Horner N.R."/>
            <person name="Levin J.Z."/>
            <person name="Mammella M."/>
            <person name="Meijer H.J."/>
            <person name="Morris P."/>
            <person name="Nusbaum C."/>
            <person name="Oome S."/>
            <person name="Phillips A.J."/>
            <person name="van Rooyen D."/>
            <person name="Rzeszutek E."/>
            <person name="Saraiva M."/>
            <person name="Secombes C.J."/>
            <person name="Seidl M.F."/>
            <person name="Snel B."/>
            <person name="Stassen J.H."/>
            <person name="Sykes S."/>
            <person name="Tripathy S."/>
            <person name="van den Berg H."/>
            <person name="Vega-Arreguin J.C."/>
            <person name="Wawra S."/>
            <person name="Young S.K."/>
            <person name="Zeng Q."/>
            <person name="Dieguez-Uribeondo J."/>
            <person name="Russ C."/>
            <person name="Tyler B.M."/>
            <person name="van West P."/>
        </authorList>
    </citation>
    <scope>NUCLEOTIDE SEQUENCE [LARGE SCALE GENOMIC DNA]</scope>
    <source>
        <strain evidence="3 4">CBS 223.65</strain>
    </source>
</reference>
<dbReference type="GeneID" id="24129646"/>
<proteinExistence type="predicted"/>
<keyword evidence="4" id="KW-1185">Reference proteome</keyword>
<sequence length="157" mass="16808">MMAEPAMAFHEAALSIAMLNLRMRVCMMLGAIAVTATLWLLPRSLVEAGSALLLLALCLSAAFSGIPTSHSTLDSGFKDLQPGDFVFLADGVIALSSITTAILFYVLFLHLPAIAWLARTLTQREVAAPAQLALSDDDSAMSNDEETTDDDEEHNVI</sequence>
<dbReference type="EMBL" id="KK583215">
    <property type="protein sequence ID" value="KDO27772.1"/>
    <property type="molecule type" value="Genomic_DNA"/>
</dbReference>
<dbReference type="VEuPathDB" id="FungiDB:SPRG_07371"/>
<name>A0A067CLU3_SAPPC</name>
<dbReference type="Proteomes" id="UP000030745">
    <property type="component" value="Unassembled WGS sequence"/>
</dbReference>
<protein>
    <submittedName>
        <fullName evidence="3">Uncharacterized protein</fullName>
    </submittedName>
</protein>
<gene>
    <name evidence="3" type="ORF">SPRG_07371</name>
</gene>
<dbReference type="KEGG" id="spar:SPRG_07371"/>
<organism evidence="3 4">
    <name type="scientific">Saprolegnia parasitica (strain CBS 223.65)</name>
    <dbReference type="NCBI Taxonomy" id="695850"/>
    <lineage>
        <taxon>Eukaryota</taxon>
        <taxon>Sar</taxon>
        <taxon>Stramenopiles</taxon>
        <taxon>Oomycota</taxon>
        <taxon>Saprolegniomycetes</taxon>
        <taxon>Saprolegniales</taxon>
        <taxon>Saprolegniaceae</taxon>
        <taxon>Saprolegnia</taxon>
    </lineage>
</organism>
<evidence type="ECO:0000313" key="4">
    <source>
        <dbReference type="Proteomes" id="UP000030745"/>
    </source>
</evidence>
<keyword evidence="2" id="KW-0812">Transmembrane</keyword>
<dbReference type="RefSeq" id="XP_012201547.1">
    <property type="nucleotide sequence ID" value="XM_012346157.1"/>
</dbReference>
<keyword evidence="2" id="KW-0472">Membrane</keyword>
<feature type="transmembrane region" description="Helical" evidence="2">
    <location>
        <begin position="86"/>
        <end position="109"/>
    </location>
</feature>
<feature type="transmembrane region" description="Helical" evidence="2">
    <location>
        <begin position="48"/>
        <end position="66"/>
    </location>
</feature>
<evidence type="ECO:0000256" key="2">
    <source>
        <dbReference type="SAM" id="Phobius"/>
    </source>
</evidence>
<evidence type="ECO:0000256" key="1">
    <source>
        <dbReference type="SAM" id="MobiDB-lite"/>
    </source>
</evidence>